<keyword evidence="1" id="KW-0732">Signal</keyword>
<feature type="signal peptide" evidence="1">
    <location>
        <begin position="1"/>
        <end position="22"/>
    </location>
</feature>
<dbReference type="RefSeq" id="WP_146785717.1">
    <property type="nucleotide sequence ID" value="NZ_CP042434.1"/>
</dbReference>
<gene>
    <name evidence="2" type="ORF">FSB73_18785</name>
</gene>
<reference evidence="2 3" key="1">
    <citation type="journal article" date="2017" name="Int. J. Syst. Evol. Microbiol.">
        <title>Arachidicoccus ginsenosidivorans sp. nov., with ginsenoside-converting activity isolated from ginseng cultivating soil.</title>
        <authorList>
            <person name="Siddiqi M.Z."/>
            <person name="Aslam Z."/>
            <person name="Im W.T."/>
        </authorList>
    </citation>
    <scope>NUCLEOTIDE SEQUENCE [LARGE SCALE GENOMIC DNA]</scope>
    <source>
        <strain evidence="2 3">Gsoil 809</strain>
    </source>
</reference>
<keyword evidence="3" id="KW-1185">Reference proteome</keyword>
<evidence type="ECO:0000313" key="2">
    <source>
        <dbReference type="EMBL" id="QEC73403.1"/>
    </source>
</evidence>
<sequence length="211" mass="24051">MMKKLLLWCVPVVMLFMAGCSSSRLTTSWVSKDLQANGQHFNKVLVLGMLSAKNRAVKVNMENELASGLINMGIQAVTATDVYGPNAFRHKSENQVLRMLKKDGIDGVITIAMIDKNASRRFVPGYYGVGPYYFWSYYSFYAPYMWGAPYGGYYERTTSYSFETNLYDLQQKNKMLYSAQSETIDPSSAEKMSYDFAKTILKDMQAKRILR</sequence>
<evidence type="ECO:0000313" key="3">
    <source>
        <dbReference type="Proteomes" id="UP000321291"/>
    </source>
</evidence>
<accession>A0A5B8VQ79</accession>
<protein>
    <recommendedName>
        <fullName evidence="4">DUF4136 domain-containing protein</fullName>
    </recommendedName>
</protein>
<proteinExistence type="predicted"/>
<feature type="chain" id="PRO_5022756365" description="DUF4136 domain-containing protein" evidence="1">
    <location>
        <begin position="23"/>
        <end position="211"/>
    </location>
</feature>
<evidence type="ECO:0008006" key="4">
    <source>
        <dbReference type="Google" id="ProtNLM"/>
    </source>
</evidence>
<dbReference type="EMBL" id="CP042434">
    <property type="protein sequence ID" value="QEC73403.1"/>
    <property type="molecule type" value="Genomic_DNA"/>
</dbReference>
<dbReference type="AlphaFoldDB" id="A0A5B8VQ79"/>
<dbReference type="PROSITE" id="PS51257">
    <property type="entry name" value="PROKAR_LIPOPROTEIN"/>
    <property type="match status" value="1"/>
</dbReference>
<dbReference type="Proteomes" id="UP000321291">
    <property type="component" value="Chromosome"/>
</dbReference>
<dbReference type="OrthoDB" id="6077795at2"/>
<evidence type="ECO:0000256" key="1">
    <source>
        <dbReference type="SAM" id="SignalP"/>
    </source>
</evidence>
<dbReference type="KEGG" id="agi:FSB73_18785"/>
<organism evidence="2 3">
    <name type="scientific">Arachidicoccus ginsenosidivorans</name>
    <dbReference type="NCBI Taxonomy" id="496057"/>
    <lineage>
        <taxon>Bacteria</taxon>
        <taxon>Pseudomonadati</taxon>
        <taxon>Bacteroidota</taxon>
        <taxon>Chitinophagia</taxon>
        <taxon>Chitinophagales</taxon>
        <taxon>Chitinophagaceae</taxon>
        <taxon>Arachidicoccus</taxon>
    </lineage>
</organism>
<name>A0A5B8VQ79_9BACT</name>